<feature type="transmembrane region" description="Helical" evidence="6">
    <location>
        <begin position="98"/>
        <end position="120"/>
    </location>
</feature>
<feature type="non-terminal residue" evidence="8">
    <location>
        <position position="138"/>
    </location>
</feature>
<evidence type="ECO:0000256" key="3">
    <source>
        <dbReference type="ARBA" id="ARBA00022692"/>
    </source>
</evidence>
<dbReference type="InterPro" id="IPR000620">
    <property type="entry name" value="EamA_dom"/>
</dbReference>
<protein>
    <submittedName>
        <fullName evidence="8">DMT family transporter</fullName>
    </submittedName>
</protein>
<keyword evidence="4 6" id="KW-1133">Transmembrane helix</keyword>
<reference evidence="8" key="1">
    <citation type="submission" date="2023-07" db="EMBL/GenBank/DDBJ databases">
        <title>Mycolicibacterium sp. nov., a novel bacterial species.</title>
        <authorList>
            <person name="Cao Y."/>
        </authorList>
    </citation>
    <scope>NUCLEOTIDE SEQUENCE</scope>
    <source>
        <strain evidence="8">KC 300</strain>
    </source>
</reference>
<dbReference type="PANTHER" id="PTHR32322:SF2">
    <property type="entry name" value="EAMA DOMAIN-CONTAINING PROTEIN"/>
    <property type="match status" value="1"/>
</dbReference>
<dbReference type="SUPFAM" id="SSF103481">
    <property type="entry name" value="Multidrug resistance efflux transporter EmrE"/>
    <property type="match status" value="1"/>
</dbReference>
<comment type="subcellular location">
    <subcellularLocation>
        <location evidence="1">Membrane</location>
        <topology evidence="1">Multi-pass membrane protein</topology>
    </subcellularLocation>
</comment>
<proteinExistence type="inferred from homology"/>
<feature type="transmembrane region" description="Helical" evidence="6">
    <location>
        <begin position="42"/>
        <end position="59"/>
    </location>
</feature>
<name>A0ABT8UM86_9MYCO</name>
<gene>
    <name evidence="8" type="ORF">Q2100_24285</name>
</gene>
<evidence type="ECO:0000256" key="1">
    <source>
        <dbReference type="ARBA" id="ARBA00004141"/>
    </source>
</evidence>
<keyword evidence="5 6" id="KW-0472">Membrane</keyword>
<evidence type="ECO:0000256" key="5">
    <source>
        <dbReference type="ARBA" id="ARBA00023136"/>
    </source>
</evidence>
<dbReference type="RefSeq" id="WP_302916115.1">
    <property type="nucleotide sequence ID" value="NZ_JAUMSQ010000252.1"/>
</dbReference>
<dbReference type="EMBL" id="JAUMSQ010000252">
    <property type="protein sequence ID" value="MDO3638881.1"/>
    <property type="molecule type" value="Genomic_DNA"/>
</dbReference>
<dbReference type="Proteomes" id="UP001168823">
    <property type="component" value="Unassembled WGS sequence"/>
</dbReference>
<accession>A0ABT8UM86</accession>
<dbReference type="InterPro" id="IPR037185">
    <property type="entry name" value="EmrE-like"/>
</dbReference>
<evidence type="ECO:0000313" key="8">
    <source>
        <dbReference type="EMBL" id="MDO3638881.1"/>
    </source>
</evidence>
<evidence type="ECO:0000313" key="9">
    <source>
        <dbReference type="Proteomes" id="UP001168823"/>
    </source>
</evidence>
<evidence type="ECO:0000256" key="2">
    <source>
        <dbReference type="ARBA" id="ARBA00007362"/>
    </source>
</evidence>
<dbReference type="Pfam" id="PF00892">
    <property type="entry name" value="EamA"/>
    <property type="match status" value="1"/>
</dbReference>
<keyword evidence="9" id="KW-1185">Reference proteome</keyword>
<keyword evidence="3 6" id="KW-0812">Transmembrane</keyword>
<feature type="domain" description="EamA" evidence="7">
    <location>
        <begin position="15"/>
        <end position="137"/>
    </location>
</feature>
<dbReference type="PANTHER" id="PTHR32322">
    <property type="entry name" value="INNER MEMBRANE TRANSPORTER"/>
    <property type="match status" value="1"/>
</dbReference>
<comment type="similarity">
    <text evidence="2">Belongs to the EamA transporter family.</text>
</comment>
<evidence type="ECO:0000259" key="7">
    <source>
        <dbReference type="Pfam" id="PF00892"/>
    </source>
</evidence>
<evidence type="ECO:0000256" key="6">
    <source>
        <dbReference type="SAM" id="Phobius"/>
    </source>
</evidence>
<dbReference type="InterPro" id="IPR050638">
    <property type="entry name" value="AA-Vitamin_Transporters"/>
</dbReference>
<organism evidence="8 9">
    <name type="scientific">Mycolicibacterium arseniciresistens</name>
    <dbReference type="NCBI Taxonomy" id="3062257"/>
    <lineage>
        <taxon>Bacteria</taxon>
        <taxon>Bacillati</taxon>
        <taxon>Actinomycetota</taxon>
        <taxon>Actinomycetes</taxon>
        <taxon>Mycobacteriales</taxon>
        <taxon>Mycobacteriaceae</taxon>
        <taxon>Mycolicibacterium</taxon>
    </lineage>
</organism>
<feature type="transmembrane region" description="Helical" evidence="6">
    <location>
        <begin position="71"/>
        <end position="92"/>
    </location>
</feature>
<evidence type="ECO:0000256" key="4">
    <source>
        <dbReference type="ARBA" id="ARBA00022989"/>
    </source>
</evidence>
<sequence length="138" mass="14335">MATVTSAPTMGARSATVLTFFYALGYPIGAHAVSVMSPMAVLVLRFGLAGGIIGGWAWASKVRWPTGRALVHVLVSGLLTQAVQFICLYLALLHGAPAVLGAVIVSMNPVVTALLAAAVLRERLTWRRVAALALGIVA</sequence>
<comment type="caution">
    <text evidence="8">The sequence shown here is derived from an EMBL/GenBank/DDBJ whole genome shotgun (WGS) entry which is preliminary data.</text>
</comment>